<feature type="transmembrane region" description="Helical" evidence="10">
    <location>
        <begin position="48"/>
        <end position="69"/>
    </location>
</feature>
<organism evidence="11 12">
    <name type="scientific">Bacteroides oleiciplenus</name>
    <dbReference type="NCBI Taxonomy" id="626931"/>
    <lineage>
        <taxon>Bacteria</taxon>
        <taxon>Pseudomonadati</taxon>
        <taxon>Bacteroidota</taxon>
        <taxon>Bacteroidia</taxon>
        <taxon>Bacteroidales</taxon>
        <taxon>Bacteroidaceae</taxon>
        <taxon>Bacteroides</taxon>
    </lineage>
</organism>
<dbReference type="PANTHER" id="PTHR43298:SF2">
    <property type="entry name" value="FMN_FAD EXPORTER YEEO-RELATED"/>
    <property type="match status" value="1"/>
</dbReference>
<feature type="transmembrane region" description="Helical" evidence="10">
    <location>
        <begin position="89"/>
        <end position="115"/>
    </location>
</feature>
<feature type="transmembrane region" description="Helical" evidence="10">
    <location>
        <begin position="127"/>
        <end position="144"/>
    </location>
</feature>
<sequence length="439" mass="49132">MNYTYKQIWLINFPVMMSILMEQLINITDAVFLGHVGEVELGASALASVYYLAIYMLGFGFSLGLQVMIARRNGEQRYKETGRTFYQGLLFLSGLAIVLSLASYALSPVILKYFIHSPEIYQAAVDYLKWRCFGLIFSFPFLAFRSFFVGITKTRVLSWAAMMAVLINIPCNYLFIFCFNLGISGAAMASSLAEAGSLLILVCYTFQKKVDKNHFGLKAVYDGKLLAALLRLSVWSMMHAFISVAPWFLFFVAIERLGEVQLAASNITRSVSTVFFVIVNSFAATSGSLVSNLIGAGEGQNLFRLCSKVLRLGYAVGGPLIVIALLFNRQIVGFYTDNAQLIEFAHYPFIVMLLNYGFALPGYVYVNAVTGTGNTRMAFIFQVSTIIIYLGYLYLLSYCLTVSLSVYLTAEYLFVILLGVQSYIYLKRRQDISSRFQKS</sequence>
<proteinExistence type="predicted"/>
<feature type="transmembrane region" description="Helical" evidence="10">
    <location>
        <begin position="7"/>
        <end position="28"/>
    </location>
</feature>
<keyword evidence="7" id="KW-0406">Ion transport</keyword>
<name>A0A3E5BS44_9BACE</name>
<dbReference type="InterPro" id="IPR002528">
    <property type="entry name" value="MATE_fam"/>
</dbReference>
<reference evidence="11 12" key="1">
    <citation type="submission" date="2018-08" db="EMBL/GenBank/DDBJ databases">
        <title>A genome reference for cultivated species of the human gut microbiota.</title>
        <authorList>
            <person name="Zou Y."/>
            <person name="Xue W."/>
            <person name="Luo G."/>
        </authorList>
    </citation>
    <scope>NUCLEOTIDE SEQUENCE [LARGE SCALE GENOMIC DNA]</scope>
    <source>
        <strain evidence="11 12">OM05-15BH</strain>
    </source>
</reference>
<dbReference type="InterPro" id="IPR048279">
    <property type="entry name" value="MdtK-like"/>
</dbReference>
<feature type="transmembrane region" description="Helical" evidence="10">
    <location>
        <begin position="378"/>
        <end position="398"/>
    </location>
</feature>
<evidence type="ECO:0000313" key="12">
    <source>
        <dbReference type="Proteomes" id="UP000260983"/>
    </source>
</evidence>
<feature type="transmembrane region" description="Helical" evidence="10">
    <location>
        <begin position="274"/>
        <end position="297"/>
    </location>
</feature>
<dbReference type="GO" id="GO:0006811">
    <property type="term" value="P:monoatomic ion transport"/>
    <property type="evidence" value="ECO:0007669"/>
    <property type="project" value="UniProtKB-KW"/>
</dbReference>
<keyword evidence="5 10" id="KW-0812">Transmembrane</keyword>
<evidence type="ECO:0000256" key="1">
    <source>
        <dbReference type="ARBA" id="ARBA00004651"/>
    </source>
</evidence>
<evidence type="ECO:0000256" key="3">
    <source>
        <dbReference type="ARBA" id="ARBA00022449"/>
    </source>
</evidence>
<dbReference type="PANTHER" id="PTHR43298">
    <property type="entry name" value="MULTIDRUG RESISTANCE PROTEIN NORM-RELATED"/>
    <property type="match status" value="1"/>
</dbReference>
<keyword evidence="2" id="KW-0813">Transport</keyword>
<protein>
    <recommendedName>
        <fullName evidence="9">Multidrug-efflux transporter</fullName>
    </recommendedName>
</protein>
<dbReference type="NCBIfam" id="TIGR00797">
    <property type="entry name" value="matE"/>
    <property type="match status" value="1"/>
</dbReference>
<feature type="transmembrane region" description="Helical" evidence="10">
    <location>
        <begin position="225"/>
        <end position="254"/>
    </location>
</feature>
<evidence type="ECO:0000256" key="7">
    <source>
        <dbReference type="ARBA" id="ARBA00023065"/>
    </source>
</evidence>
<feature type="transmembrane region" description="Helical" evidence="10">
    <location>
        <begin position="347"/>
        <end position="366"/>
    </location>
</feature>
<accession>A0A3E5BS44</accession>
<evidence type="ECO:0000256" key="2">
    <source>
        <dbReference type="ARBA" id="ARBA00022448"/>
    </source>
</evidence>
<gene>
    <name evidence="11" type="ORF">DXB65_02120</name>
</gene>
<dbReference type="AlphaFoldDB" id="A0A3E5BS44"/>
<evidence type="ECO:0000313" key="11">
    <source>
        <dbReference type="EMBL" id="RGN40446.1"/>
    </source>
</evidence>
<dbReference type="GO" id="GO:0005886">
    <property type="term" value="C:plasma membrane"/>
    <property type="evidence" value="ECO:0007669"/>
    <property type="project" value="UniProtKB-SubCell"/>
</dbReference>
<dbReference type="GO" id="GO:0015297">
    <property type="term" value="F:antiporter activity"/>
    <property type="evidence" value="ECO:0007669"/>
    <property type="project" value="UniProtKB-KW"/>
</dbReference>
<dbReference type="PIRSF" id="PIRSF006603">
    <property type="entry name" value="DinF"/>
    <property type="match status" value="1"/>
</dbReference>
<dbReference type="Proteomes" id="UP000260983">
    <property type="component" value="Unassembled WGS sequence"/>
</dbReference>
<evidence type="ECO:0000256" key="10">
    <source>
        <dbReference type="SAM" id="Phobius"/>
    </source>
</evidence>
<keyword evidence="3" id="KW-0050">Antiport</keyword>
<evidence type="ECO:0000256" key="8">
    <source>
        <dbReference type="ARBA" id="ARBA00023136"/>
    </source>
</evidence>
<feature type="transmembrane region" description="Helical" evidence="10">
    <location>
        <begin position="156"/>
        <end position="176"/>
    </location>
</feature>
<dbReference type="Pfam" id="PF01554">
    <property type="entry name" value="MatE"/>
    <property type="match status" value="2"/>
</dbReference>
<keyword evidence="6 10" id="KW-1133">Transmembrane helix</keyword>
<comment type="subcellular location">
    <subcellularLocation>
        <location evidence="1">Cell membrane</location>
        <topology evidence="1">Multi-pass membrane protein</topology>
    </subcellularLocation>
</comment>
<evidence type="ECO:0000256" key="6">
    <source>
        <dbReference type="ARBA" id="ARBA00022989"/>
    </source>
</evidence>
<dbReference type="RefSeq" id="WP_117723157.1">
    <property type="nucleotide sequence ID" value="NZ_QSUL01000001.1"/>
</dbReference>
<dbReference type="EMBL" id="QSUL01000001">
    <property type="protein sequence ID" value="RGN40446.1"/>
    <property type="molecule type" value="Genomic_DNA"/>
</dbReference>
<evidence type="ECO:0000256" key="5">
    <source>
        <dbReference type="ARBA" id="ARBA00022692"/>
    </source>
</evidence>
<keyword evidence="4" id="KW-1003">Cell membrane</keyword>
<dbReference type="InterPro" id="IPR050222">
    <property type="entry name" value="MATE_MdtK"/>
</dbReference>
<comment type="caution">
    <text evidence="11">The sequence shown here is derived from an EMBL/GenBank/DDBJ whole genome shotgun (WGS) entry which is preliminary data.</text>
</comment>
<dbReference type="CDD" id="cd13133">
    <property type="entry name" value="MATE_like_7"/>
    <property type="match status" value="1"/>
</dbReference>
<feature type="transmembrane region" description="Helical" evidence="10">
    <location>
        <begin position="182"/>
        <end position="204"/>
    </location>
</feature>
<dbReference type="GO" id="GO:0042910">
    <property type="term" value="F:xenobiotic transmembrane transporter activity"/>
    <property type="evidence" value="ECO:0007669"/>
    <property type="project" value="InterPro"/>
</dbReference>
<evidence type="ECO:0000256" key="4">
    <source>
        <dbReference type="ARBA" id="ARBA00022475"/>
    </source>
</evidence>
<keyword evidence="8 10" id="KW-0472">Membrane</keyword>
<evidence type="ECO:0000256" key="9">
    <source>
        <dbReference type="ARBA" id="ARBA00031636"/>
    </source>
</evidence>
<feature type="transmembrane region" description="Helical" evidence="10">
    <location>
        <begin position="404"/>
        <end position="426"/>
    </location>
</feature>
<feature type="transmembrane region" description="Helical" evidence="10">
    <location>
        <begin position="309"/>
        <end position="327"/>
    </location>
</feature>